<feature type="transmembrane region" description="Helical" evidence="1">
    <location>
        <begin position="6"/>
        <end position="24"/>
    </location>
</feature>
<accession>A0A1R3TZ56</accession>
<dbReference type="EMBL" id="FMUE01000010">
    <property type="protein sequence ID" value="SCX31925.1"/>
    <property type="molecule type" value="Genomic_DNA"/>
</dbReference>
<keyword evidence="1" id="KW-1133">Transmembrane helix</keyword>
<dbReference type="AlphaFoldDB" id="A0A1R3TZ56"/>
<evidence type="ECO:0000313" key="2">
    <source>
        <dbReference type="EMBL" id="SCX31925.1"/>
    </source>
</evidence>
<feature type="transmembrane region" description="Helical" evidence="1">
    <location>
        <begin position="82"/>
        <end position="102"/>
    </location>
</feature>
<evidence type="ECO:0000256" key="1">
    <source>
        <dbReference type="SAM" id="Phobius"/>
    </source>
</evidence>
<gene>
    <name evidence="2" type="ORF">DSM25559_3831</name>
</gene>
<sequence length="538" mass="61270">MTLDGLLTFLGLMAAVYAIIPAVARLRLRLQFGPQLVLGLIAFVLALYFEFFHLIGQPCPENTRAICGWLEMPKDSSFTPQMAAFLVVLVWMVLAVAIATYLPATQRSLRPIADLLEELFHRQRYGEAIDFISPQLAFVENAADRKLWRQRVYDWLQTKREFYLDDWLEGAVDARKTAVRPLRKVLSPFRAIFPSPDRAQEEADRILNTLYLSSEFRRYLAVFRPRFAGRLLSSKTRQRFTFSDQFLSDLISDRGSRLYEELQRNATYDGPGDNLVVRHNFILQGYFSNAGIAESTQAWKPVGDFALSWIRDENHDILNRLNSKVEDFDVEKWVNPVAVAIVYFDLMVRSAVAQNVESDMWLGYLDHFVYELVAGYDATGANIDPDDEFPTLAARLIYESIDWLGHWIHLARHAKPGSLHSRFSNSPHLDGAGIPSSAARSLGTCLRYVLTSTKIGDTFASYMLECVVRDIKSLAQATEKDARRYLIESIVSGGGYRHDCQYGKRLATLLHAVDYALRVDVEDFIAAAKERYSDEDFP</sequence>
<name>A0A1R3TZ56_9HYPH</name>
<feature type="transmembrane region" description="Helical" evidence="1">
    <location>
        <begin position="36"/>
        <end position="55"/>
    </location>
</feature>
<protein>
    <submittedName>
        <fullName evidence="2">Uncharacterized protein</fullName>
    </submittedName>
</protein>
<evidence type="ECO:0000313" key="3">
    <source>
        <dbReference type="Proteomes" id="UP000187891"/>
    </source>
</evidence>
<dbReference type="Proteomes" id="UP000187891">
    <property type="component" value="Unassembled WGS sequence"/>
</dbReference>
<reference evidence="3" key="1">
    <citation type="submission" date="2016-10" db="EMBL/GenBank/DDBJ databases">
        <authorList>
            <person name="Wibberg D."/>
        </authorList>
    </citation>
    <scope>NUCLEOTIDE SEQUENCE [LARGE SCALE GENOMIC DNA]</scope>
</reference>
<proteinExistence type="predicted"/>
<organism evidence="2 3">
    <name type="scientific">Agrobacterium rosae</name>
    <dbReference type="NCBI Taxonomy" id="1972867"/>
    <lineage>
        <taxon>Bacteria</taxon>
        <taxon>Pseudomonadati</taxon>
        <taxon>Pseudomonadota</taxon>
        <taxon>Alphaproteobacteria</taxon>
        <taxon>Hyphomicrobiales</taxon>
        <taxon>Rhizobiaceae</taxon>
        <taxon>Rhizobium/Agrobacterium group</taxon>
        <taxon>Agrobacterium</taxon>
    </lineage>
</organism>
<keyword evidence="1" id="KW-0472">Membrane</keyword>
<keyword evidence="1" id="KW-0812">Transmembrane</keyword>